<protein>
    <recommendedName>
        <fullName evidence="1">Anti-bacteriophage protein A/HamA C-terminal domain-containing protein</fullName>
    </recommendedName>
</protein>
<dbReference type="InterPro" id="IPR014976">
    <property type="entry name" value="AbpA_HamA_C"/>
</dbReference>
<dbReference type="Pfam" id="PF08878">
    <property type="entry name" value="HamA"/>
    <property type="match status" value="1"/>
</dbReference>
<name>A0A250JXR5_9BACT</name>
<accession>A0A250JXR5</accession>
<proteinExistence type="predicted"/>
<organism evidence="2 3">
    <name type="scientific">Corallococcus macrosporus DSM 14697</name>
    <dbReference type="NCBI Taxonomy" id="1189310"/>
    <lineage>
        <taxon>Bacteria</taxon>
        <taxon>Pseudomonadati</taxon>
        <taxon>Myxococcota</taxon>
        <taxon>Myxococcia</taxon>
        <taxon>Myxococcales</taxon>
        <taxon>Cystobacterineae</taxon>
        <taxon>Myxococcaceae</taxon>
        <taxon>Corallococcus</taxon>
    </lineage>
</organism>
<gene>
    <name evidence="2" type="ORF">MYMAC_004047</name>
</gene>
<dbReference type="RefSeq" id="WP_157757526.1">
    <property type="nucleotide sequence ID" value="NZ_CP022203.1"/>
</dbReference>
<sequence>MQEGIDPMTFQAVKPFLGERVSLKLSDARLTILRSGWQCTLSESQQDRSLAYSVAGQIPYYYRSPSKIALDFQERRHALEMVLDLATKIPRTPKFQRSHFGEILCSVYLEEAFSLRRLYAKLSMTTAEDTNVHKMDAFFVNTKKKPYDYIAVEAKTSIRPMPGSKFTGHRQGIYRQLIQSLDGYGASDGRFDLVAIRDNLERESFTSDEAKQIRQDLVPPGPPSLKILGMAVVNTNSVIPQDIDYVLTASCKQTFEFEALVVTDLASLAGQAYKNVKQHLGGRK</sequence>
<evidence type="ECO:0000313" key="3">
    <source>
        <dbReference type="Proteomes" id="UP000217343"/>
    </source>
</evidence>
<dbReference type="EMBL" id="CP022203">
    <property type="protein sequence ID" value="ATB48420.1"/>
    <property type="molecule type" value="Genomic_DNA"/>
</dbReference>
<reference evidence="2 3" key="1">
    <citation type="submission" date="2017-06" db="EMBL/GenBank/DDBJ databases">
        <title>Sequencing and comparative analysis of myxobacterial genomes.</title>
        <authorList>
            <person name="Rupp O."/>
            <person name="Goesmann A."/>
            <person name="Sogaard-Andersen L."/>
        </authorList>
    </citation>
    <scope>NUCLEOTIDE SEQUENCE [LARGE SCALE GENOMIC DNA]</scope>
    <source>
        <strain evidence="2 3">DSM 14697</strain>
    </source>
</reference>
<dbReference type="OrthoDB" id="9834465at2"/>
<feature type="domain" description="Anti-bacteriophage protein A/HamA C-terminal" evidence="1">
    <location>
        <begin position="44"/>
        <end position="271"/>
    </location>
</feature>
<evidence type="ECO:0000259" key="1">
    <source>
        <dbReference type="Pfam" id="PF08878"/>
    </source>
</evidence>
<dbReference type="Proteomes" id="UP000217343">
    <property type="component" value="Chromosome"/>
</dbReference>
<keyword evidence="3" id="KW-1185">Reference proteome</keyword>
<dbReference type="AlphaFoldDB" id="A0A250JXR5"/>
<dbReference type="KEGG" id="mmas:MYMAC_004047"/>
<evidence type="ECO:0000313" key="2">
    <source>
        <dbReference type="EMBL" id="ATB48420.1"/>
    </source>
</evidence>